<gene>
    <name evidence="7" type="ORF">SAMN04488540_10758</name>
</gene>
<dbReference type="SUPFAM" id="SSF48695">
    <property type="entry name" value="Multiheme cytochromes"/>
    <property type="match status" value="1"/>
</dbReference>
<dbReference type="OrthoDB" id="9146465at2"/>
<keyword evidence="2 5" id="KW-0732">Signal</keyword>
<dbReference type="GO" id="GO:0009055">
    <property type="term" value="F:electron transfer activity"/>
    <property type="evidence" value="ECO:0007669"/>
    <property type="project" value="InterPro"/>
</dbReference>
<dbReference type="Gene3D" id="3.90.10.10">
    <property type="entry name" value="Cytochrome C3"/>
    <property type="match status" value="1"/>
</dbReference>
<feature type="domain" description="Cytochrome c" evidence="6">
    <location>
        <begin position="361"/>
        <end position="514"/>
    </location>
</feature>
<dbReference type="Proteomes" id="UP000199527">
    <property type="component" value="Unassembled WGS sequence"/>
</dbReference>
<keyword evidence="3 4" id="KW-0408">Iron</keyword>
<dbReference type="InterPro" id="IPR051829">
    <property type="entry name" value="Multiheme_Cytochr_ET"/>
</dbReference>
<evidence type="ECO:0000256" key="5">
    <source>
        <dbReference type="SAM" id="SignalP"/>
    </source>
</evidence>
<dbReference type="NCBIfam" id="TIGR03507">
    <property type="entry name" value="decahem_SO1788"/>
    <property type="match status" value="1"/>
</dbReference>
<name>A0A1G8T0M2_9GAMM</name>
<evidence type="ECO:0000256" key="4">
    <source>
        <dbReference type="PROSITE-ProRule" id="PRU00433"/>
    </source>
</evidence>
<dbReference type="InterPro" id="IPR020014">
    <property type="entry name" value="Decahaem_cyt-c_OmcA/MtrC"/>
</dbReference>
<dbReference type="AlphaFoldDB" id="A0A1G8T0M2"/>
<keyword evidence="1 4" id="KW-0479">Metal-binding</keyword>
<feature type="chain" id="PRO_5011569203" evidence="5">
    <location>
        <begin position="23"/>
        <end position="768"/>
    </location>
</feature>
<dbReference type="GO" id="GO:0046872">
    <property type="term" value="F:metal ion binding"/>
    <property type="evidence" value="ECO:0007669"/>
    <property type="project" value="UniProtKB-KW"/>
</dbReference>
<keyword evidence="8" id="KW-1185">Reference proteome</keyword>
<dbReference type="PROSITE" id="PS51257">
    <property type="entry name" value="PROKAR_LIPOPROTEIN"/>
    <property type="match status" value="1"/>
</dbReference>
<feature type="signal peptide" evidence="5">
    <location>
        <begin position="1"/>
        <end position="22"/>
    </location>
</feature>
<dbReference type="InterPro" id="IPR009056">
    <property type="entry name" value="Cyt_c-like_dom"/>
</dbReference>
<evidence type="ECO:0000256" key="1">
    <source>
        <dbReference type="ARBA" id="ARBA00022723"/>
    </source>
</evidence>
<evidence type="ECO:0000256" key="2">
    <source>
        <dbReference type="ARBA" id="ARBA00022729"/>
    </source>
</evidence>
<evidence type="ECO:0000313" key="8">
    <source>
        <dbReference type="Proteomes" id="UP000199527"/>
    </source>
</evidence>
<protein>
    <submittedName>
        <fullName evidence="7">Decaheme c-type cytochrome, OmcA/MtrC family</fullName>
    </submittedName>
</protein>
<dbReference type="EMBL" id="FNEM01000007">
    <property type="protein sequence ID" value="SDJ34565.1"/>
    <property type="molecule type" value="Genomic_DNA"/>
</dbReference>
<dbReference type="PANTHER" id="PTHR35038">
    <property type="entry name" value="DISSIMILATORY SULFITE REDUCTASE SIRA"/>
    <property type="match status" value="1"/>
</dbReference>
<dbReference type="RefSeq" id="WP_090365141.1">
    <property type="nucleotide sequence ID" value="NZ_FNEM01000007.1"/>
</dbReference>
<dbReference type="InterPro" id="IPR036280">
    <property type="entry name" value="Multihaem_cyt_sf"/>
</dbReference>
<evidence type="ECO:0000313" key="7">
    <source>
        <dbReference type="EMBL" id="SDJ34565.1"/>
    </source>
</evidence>
<proteinExistence type="predicted"/>
<dbReference type="GO" id="GO:0020037">
    <property type="term" value="F:heme binding"/>
    <property type="evidence" value="ECO:0007669"/>
    <property type="project" value="InterPro"/>
</dbReference>
<evidence type="ECO:0000259" key="6">
    <source>
        <dbReference type="PROSITE" id="PS51007"/>
    </source>
</evidence>
<dbReference type="Pfam" id="PF22113">
    <property type="entry name" value="Mtrc-MtrF_II-IV_dom"/>
    <property type="match status" value="2"/>
</dbReference>
<dbReference type="GO" id="GO:0016491">
    <property type="term" value="F:oxidoreductase activity"/>
    <property type="evidence" value="ECO:0007669"/>
    <property type="project" value="TreeGrafter"/>
</dbReference>
<evidence type="ECO:0000256" key="3">
    <source>
        <dbReference type="ARBA" id="ARBA00023004"/>
    </source>
</evidence>
<organism evidence="7 8">
    <name type="scientific">Ferrimonas sediminum</name>
    <dbReference type="NCBI Taxonomy" id="718193"/>
    <lineage>
        <taxon>Bacteria</taxon>
        <taxon>Pseudomonadati</taxon>
        <taxon>Pseudomonadota</taxon>
        <taxon>Gammaproteobacteria</taxon>
        <taxon>Alteromonadales</taxon>
        <taxon>Ferrimonadaceae</taxon>
        <taxon>Ferrimonas</taxon>
    </lineage>
</organism>
<sequence length="768" mass="80681">MNNKTNVSVLALALASAISLSACSGGDDGKDGVDGVTGGVGLPGSQGLPAGSFVDTVDDAADLVLTLAPTDIVVTGTEPFAVKFTASGKNAKGDMVPFVGLDKVAFYVTNLRENTAVTGAPMQWSNNALVNEFGSSMYCTPEGTATARGGSVVDACTLVEDAESPGTYTGTWEHDGNAPVVVADGDPNSMFRVMVRTYNVVDTSGVEISDKVLSAPVDFIPATGELAISAKDLVANATCIQCHSEIAGYGEGYQRIANIDAHHNYQQVENCIACHNPANAADSEYTELGFNIDFGPMVHTIHSGAYNAESGALTGEALEMFGNIGSPNDLADCTSCHQSDQGWNDNIYAQACVGCHMAVNFETGEGHSEFNLAQADDSQCMACHGAGDLSPAIAHKIGKRAAAIAALEVNVSDISYIEGAAIDDVDSISVILEVKFDGQAVAEGFDFTDYAMPSKHGGYLADIMVGTVDSVGFITEKFQMSLNGVKADIDGKVTLTKIGDLDLDGESLYLTSSILLCNDKAGELSACDGSEYQNRISVAMPTLYWNLAEADGSKANIGRLSQPDIMTASEDGCNTCHGNLTNHHYGNLTFTQCASCHNSKKSGSFFKNVYTQTGIDDSGEPVWETMPDVEFNNHDLVTVVHRAHSGIMTQPNGAVMYRDANNELVNYPAVQTDCSACHKEDAKLFADDGGLTSGKRAIAVDDNAFISPVAEACRSCHAHANPAAYAHFRSNGATTLEDMATTADLPIESCATCHAEGKTYGVDKVHGS</sequence>
<accession>A0A1G8T0M2</accession>
<keyword evidence="4" id="KW-0349">Heme</keyword>
<dbReference type="PANTHER" id="PTHR35038:SF6">
    <property type="entry name" value="SURFACE LOCALIZED DECAHEME CYTOCHROME C LIPOPROTEIN"/>
    <property type="match status" value="1"/>
</dbReference>
<reference evidence="8" key="1">
    <citation type="submission" date="2016-10" db="EMBL/GenBank/DDBJ databases">
        <authorList>
            <person name="Varghese N."/>
            <person name="Submissions S."/>
        </authorList>
    </citation>
    <scope>NUCLEOTIDE SEQUENCE [LARGE SCALE GENOMIC DNA]</scope>
    <source>
        <strain evidence="8">DSM 23317</strain>
    </source>
</reference>
<dbReference type="PROSITE" id="PS51007">
    <property type="entry name" value="CYTC"/>
    <property type="match status" value="1"/>
</dbReference>
<dbReference type="Gene3D" id="1.10.720.180">
    <property type="match status" value="1"/>
</dbReference>
<dbReference type="InterPro" id="IPR054337">
    <property type="entry name" value="Mtrc-MtrF-like_dom_II/IV"/>
</dbReference>